<accession>A0A1I4K293</accession>
<name>A0A1I4K293_9FIRM</name>
<dbReference type="PANTHER" id="PTHR43649:SF11">
    <property type="entry name" value="ABC TRANSPORTER SUBSTRATE-BINDING PROTEIN YESO-RELATED"/>
    <property type="match status" value="1"/>
</dbReference>
<dbReference type="InterPro" id="IPR006059">
    <property type="entry name" value="SBP"/>
</dbReference>
<dbReference type="Pfam" id="PF13416">
    <property type="entry name" value="SBP_bac_8"/>
    <property type="match status" value="1"/>
</dbReference>
<keyword evidence="1" id="KW-0813">Transport</keyword>
<dbReference type="PANTHER" id="PTHR43649">
    <property type="entry name" value="ARABINOSE-BINDING PROTEIN-RELATED"/>
    <property type="match status" value="1"/>
</dbReference>
<proteinExistence type="predicted"/>
<sequence>MIFKKSPLIVLVMILLVLVSTSFSVGAKDKKIKLRISWWGSETRHTATLKAIELYEQENPNIDLVPEYSGFDGYRNKLMSQVTAGNAPDIFTTVMEWYPDLLELNGLTDITGMVDVSGHNSKYVEACSMNGKMYGVNLSVNGMVLNQNKTLLSKLDIEPLQTPYTWEDMKNKFIEVYKKSDGKIYGAPDWSTIKNGMGFDIFKYFGYAKLNKKGAFPFNNKELTFDEQDLKEFYAYFKELRDSNAVAPTAISSLNDFSANSLLIRGTVAFEINYTGTFGRYQDQTNDNLNMLPLPLGPNGESGDLARPGLIFSVAKNSEHPKEAAKFIEWFTTSPEAAKVLKTSRGVLPTTSQREALLRNSDSLSENDTKVIEVVNKILERKLKLAYAGPSGYGDMALNLFPEYGQRIGYGQMSVAEAAHKLMQEINDMGN</sequence>
<dbReference type="Proteomes" id="UP000199006">
    <property type="component" value="Unassembled WGS sequence"/>
</dbReference>
<evidence type="ECO:0000313" key="1">
    <source>
        <dbReference type="EMBL" id="SFL72653.1"/>
    </source>
</evidence>
<keyword evidence="1" id="KW-0762">Sugar transport</keyword>
<dbReference type="Gene3D" id="3.40.190.10">
    <property type="entry name" value="Periplasmic binding protein-like II"/>
    <property type="match status" value="2"/>
</dbReference>
<keyword evidence="2" id="KW-1185">Reference proteome</keyword>
<organism evidence="1 2">
    <name type="scientific">Halanaerobium salsuginis</name>
    <dbReference type="NCBI Taxonomy" id="29563"/>
    <lineage>
        <taxon>Bacteria</taxon>
        <taxon>Bacillati</taxon>
        <taxon>Bacillota</taxon>
        <taxon>Clostridia</taxon>
        <taxon>Halanaerobiales</taxon>
        <taxon>Halanaerobiaceae</taxon>
        <taxon>Halanaerobium</taxon>
    </lineage>
</organism>
<evidence type="ECO:0000313" key="2">
    <source>
        <dbReference type="Proteomes" id="UP000199006"/>
    </source>
</evidence>
<gene>
    <name evidence="1" type="ORF">SAMN02983006_01882</name>
</gene>
<dbReference type="SUPFAM" id="SSF53850">
    <property type="entry name" value="Periplasmic binding protein-like II"/>
    <property type="match status" value="1"/>
</dbReference>
<dbReference type="AlphaFoldDB" id="A0A1I4K293"/>
<protein>
    <submittedName>
        <fullName evidence="1">Multiple sugar transport system substrate-binding protein</fullName>
    </submittedName>
</protein>
<dbReference type="InterPro" id="IPR050490">
    <property type="entry name" value="Bact_solute-bd_prot1"/>
</dbReference>
<reference evidence="1 2" key="1">
    <citation type="submission" date="2016-10" db="EMBL/GenBank/DDBJ databases">
        <authorList>
            <person name="de Groot N.N."/>
        </authorList>
    </citation>
    <scope>NUCLEOTIDE SEQUENCE [LARGE SCALE GENOMIC DNA]</scope>
    <source>
        <strain evidence="1 2">ATCC 51327</strain>
    </source>
</reference>
<dbReference type="RefSeq" id="WP_089861961.1">
    <property type="nucleotide sequence ID" value="NZ_FOTI01000027.1"/>
</dbReference>
<dbReference type="EMBL" id="FOTI01000027">
    <property type="protein sequence ID" value="SFL72653.1"/>
    <property type="molecule type" value="Genomic_DNA"/>
</dbReference>
<dbReference type="STRING" id="29563.SAMN02983006_01882"/>
<dbReference type="OrthoDB" id="9764112at2"/>